<reference evidence="2 3" key="1">
    <citation type="submission" date="2024-05" db="EMBL/GenBank/DDBJ databases">
        <title>A draft genome resource for the thread blight pathogen Marasmius tenuissimus strain MS-2.</title>
        <authorList>
            <person name="Yulfo-Soto G.E."/>
            <person name="Baruah I.K."/>
            <person name="Amoako-Attah I."/>
            <person name="Bukari Y."/>
            <person name="Meinhardt L.W."/>
            <person name="Bailey B.A."/>
            <person name="Cohen S.P."/>
        </authorList>
    </citation>
    <scope>NUCLEOTIDE SEQUENCE [LARGE SCALE GENOMIC DNA]</scope>
    <source>
        <strain evidence="2 3">MS-2</strain>
    </source>
</reference>
<gene>
    <name evidence="2" type="primary">ATG26_1</name>
    <name evidence="2" type="ORF">AAF712_001159</name>
</gene>
<keyword evidence="3" id="KW-1185">Reference proteome</keyword>
<evidence type="ECO:0000256" key="1">
    <source>
        <dbReference type="SAM" id="MobiDB-lite"/>
    </source>
</evidence>
<comment type="caution">
    <text evidence="2">The sequence shown here is derived from an EMBL/GenBank/DDBJ whole genome shotgun (WGS) entry which is preliminary data.</text>
</comment>
<evidence type="ECO:0000313" key="3">
    <source>
        <dbReference type="Proteomes" id="UP001437256"/>
    </source>
</evidence>
<name>A0ABR3AH17_9AGAR</name>
<dbReference type="Proteomes" id="UP001437256">
    <property type="component" value="Unassembled WGS sequence"/>
</dbReference>
<feature type="region of interest" description="Disordered" evidence="1">
    <location>
        <begin position="1"/>
        <end position="47"/>
    </location>
</feature>
<dbReference type="EC" id="2.4.1.173" evidence="2"/>
<feature type="compositionally biased region" description="Acidic residues" evidence="1">
    <location>
        <begin position="20"/>
        <end position="45"/>
    </location>
</feature>
<organism evidence="2 3">
    <name type="scientific">Marasmius tenuissimus</name>
    <dbReference type="NCBI Taxonomy" id="585030"/>
    <lineage>
        <taxon>Eukaryota</taxon>
        <taxon>Fungi</taxon>
        <taxon>Dikarya</taxon>
        <taxon>Basidiomycota</taxon>
        <taxon>Agaricomycotina</taxon>
        <taxon>Agaricomycetes</taxon>
        <taxon>Agaricomycetidae</taxon>
        <taxon>Agaricales</taxon>
        <taxon>Marasmiineae</taxon>
        <taxon>Marasmiaceae</taxon>
        <taxon>Marasmius</taxon>
    </lineage>
</organism>
<accession>A0ABR3AH17</accession>
<keyword evidence="2" id="KW-0328">Glycosyltransferase</keyword>
<sequence>MNARSMRLGVSEIRSRPDLPEVDDEPPSEEISQSEDETPDFEDEIATPLPTVRPQVNVFERGKMSRSGSMATVRLQRRTKLATKLKEVFELDAIEEVRAGAFYRCDRS</sequence>
<dbReference type="EMBL" id="JBBXMP010000002">
    <property type="protein sequence ID" value="KAL0072234.1"/>
    <property type="molecule type" value="Genomic_DNA"/>
</dbReference>
<protein>
    <submittedName>
        <fullName evidence="2">Sterol 3-beta-glucosyltransferase</fullName>
        <ecNumber evidence="2">2.4.1.173</ecNumber>
    </submittedName>
</protein>
<dbReference type="GO" id="GO:0016906">
    <property type="term" value="F:sterol 3-beta-glucosyltransferase activity"/>
    <property type="evidence" value="ECO:0007669"/>
    <property type="project" value="UniProtKB-EC"/>
</dbReference>
<proteinExistence type="predicted"/>
<keyword evidence="2" id="KW-0808">Transferase</keyword>
<evidence type="ECO:0000313" key="2">
    <source>
        <dbReference type="EMBL" id="KAL0072234.1"/>
    </source>
</evidence>